<evidence type="ECO:0000256" key="1">
    <source>
        <dbReference type="SAM" id="Phobius"/>
    </source>
</evidence>
<reference evidence="2" key="1">
    <citation type="submission" date="2023-05" db="EMBL/GenBank/DDBJ databases">
        <authorList>
            <person name="Huff M."/>
        </authorList>
    </citation>
    <scope>NUCLEOTIDE SEQUENCE</scope>
</reference>
<protein>
    <submittedName>
        <fullName evidence="2">Uncharacterized protein</fullName>
    </submittedName>
</protein>
<keyword evidence="1" id="KW-0472">Membrane</keyword>
<evidence type="ECO:0000313" key="3">
    <source>
        <dbReference type="Proteomes" id="UP000834106"/>
    </source>
</evidence>
<name>A0AAD1YTK6_9LAMI</name>
<accession>A0AAD1YTK6</accession>
<sequence length="147" mass="16702">MQAAFLKSLDIPLPFSGNFVSRKPALYRREKVCSPVFAVKKDAGNDKGHERGRLVDENMILLRMRIHDMKMAEENHAPPANWMEWEKRWYVNYDSDVFEAVGLLQNLLMDSSPSLVLGMVALMILSGSTSLALLLFYLVDILKGMIL</sequence>
<feature type="transmembrane region" description="Helical" evidence="1">
    <location>
        <begin position="115"/>
        <end position="139"/>
    </location>
</feature>
<dbReference type="EMBL" id="OU503037">
    <property type="protein sequence ID" value="CAI9756021.1"/>
    <property type="molecule type" value="Genomic_DNA"/>
</dbReference>
<keyword evidence="1" id="KW-0812">Transmembrane</keyword>
<evidence type="ECO:0000313" key="2">
    <source>
        <dbReference type="EMBL" id="CAI9756021.1"/>
    </source>
</evidence>
<dbReference type="PANTHER" id="PTHR33782">
    <property type="entry name" value="OS01G0121600 PROTEIN"/>
    <property type="match status" value="1"/>
</dbReference>
<keyword evidence="3" id="KW-1185">Reference proteome</keyword>
<proteinExistence type="predicted"/>
<organism evidence="2 3">
    <name type="scientific">Fraxinus pennsylvanica</name>
    <dbReference type="NCBI Taxonomy" id="56036"/>
    <lineage>
        <taxon>Eukaryota</taxon>
        <taxon>Viridiplantae</taxon>
        <taxon>Streptophyta</taxon>
        <taxon>Embryophyta</taxon>
        <taxon>Tracheophyta</taxon>
        <taxon>Spermatophyta</taxon>
        <taxon>Magnoliopsida</taxon>
        <taxon>eudicotyledons</taxon>
        <taxon>Gunneridae</taxon>
        <taxon>Pentapetalae</taxon>
        <taxon>asterids</taxon>
        <taxon>lamiids</taxon>
        <taxon>Lamiales</taxon>
        <taxon>Oleaceae</taxon>
        <taxon>Oleeae</taxon>
        <taxon>Fraxinus</taxon>
    </lineage>
</organism>
<gene>
    <name evidence="2" type="ORF">FPE_LOCUS3451</name>
</gene>
<dbReference type="AlphaFoldDB" id="A0AAD1YTK6"/>
<dbReference type="PANTHER" id="PTHR33782:SF5">
    <property type="entry name" value="MEDIATOR OF RNA POLYMERASE II TRANSCRIPTION SUBUNIT"/>
    <property type="match status" value="1"/>
</dbReference>
<dbReference type="Proteomes" id="UP000834106">
    <property type="component" value="Chromosome 2"/>
</dbReference>
<keyword evidence="1" id="KW-1133">Transmembrane helix</keyword>